<reference evidence="7 8" key="1">
    <citation type="submission" date="2019-12" db="EMBL/GenBank/DDBJ databases">
        <title>Spirosoma sp. HMF4905 genome sequencing and assembly.</title>
        <authorList>
            <person name="Kang H."/>
            <person name="Cha I."/>
            <person name="Kim H."/>
            <person name="Joh K."/>
        </authorList>
    </citation>
    <scope>NUCLEOTIDE SEQUENCE [LARGE SCALE GENOMIC DNA]</scope>
    <source>
        <strain evidence="7 8">HMF4905</strain>
    </source>
</reference>
<dbReference type="SMART" id="SM00448">
    <property type="entry name" value="REC"/>
    <property type="match status" value="1"/>
</dbReference>
<feature type="domain" description="Histidine kinase" evidence="5">
    <location>
        <begin position="321"/>
        <end position="528"/>
    </location>
</feature>
<dbReference type="InterPro" id="IPR001789">
    <property type="entry name" value="Sig_transdc_resp-reg_receiver"/>
</dbReference>
<dbReference type="PROSITE" id="PS50109">
    <property type="entry name" value="HIS_KIN"/>
    <property type="match status" value="1"/>
</dbReference>
<dbReference type="InterPro" id="IPR003661">
    <property type="entry name" value="HisK_dim/P_dom"/>
</dbReference>
<evidence type="ECO:0000313" key="8">
    <source>
        <dbReference type="Proteomes" id="UP000436006"/>
    </source>
</evidence>
<dbReference type="Pfam" id="PF02518">
    <property type="entry name" value="HATPase_c"/>
    <property type="match status" value="1"/>
</dbReference>
<dbReference type="Gene3D" id="3.30.565.10">
    <property type="entry name" value="Histidine kinase-like ATPase, C-terminal domain"/>
    <property type="match status" value="1"/>
</dbReference>
<dbReference type="InterPro" id="IPR036890">
    <property type="entry name" value="HATPase_C_sf"/>
</dbReference>
<gene>
    <name evidence="7" type="ORF">GO755_06705</name>
</gene>
<organism evidence="7 8">
    <name type="scientific">Spirosoma arboris</name>
    <dbReference type="NCBI Taxonomy" id="2682092"/>
    <lineage>
        <taxon>Bacteria</taxon>
        <taxon>Pseudomonadati</taxon>
        <taxon>Bacteroidota</taxon>
        <taxon>Cytophagia</taxon>
        <taxon>Cytophagales</taxon>
        <taxon>Cytophagaceae</taxon>
        <taxon>Spirosoma</taxon>
    </lineage>
</organism>
<dbReference type="SUPFAM" id="SSF55874">
    <property type="entry name" value="ATPase domain of HSP90 chaperone/DNA topoisomerase II/histidine kinase"/>
    <property type="match status" value="1"/>
</dbReference>
<dbReference type="Pfam" id="PF00072">
    <property type="entry name" value="Response_reg"/>
    <property type="match status" value="1"/>
</dbReference>
<dbReference type="Pfam" id="PF00512">
    <property type="entry name" value="HisKA"/>
    <property type="match status" value="1"/>
</dbReference>
<keyword evidence="8" id="KW-1185">Reference proteome</keyword>
<dbReference type="CDD" id="cd00082">
    <property type="entry name" value="HisKA"/>
    <property type="match status" value="1"/>
</dbReference>
<dbReference type="EMBL" id="WPIN01000002">
    <property type="protein sequence ID" value="MVM29715.1"/>
    <property type="molecule type" value="Genomic_DNA"/>
</dbReference>
<proteinExistence type="predicted"/>
<evidence type="ECO:0000256" key="3">
    <source>
        <dbReference type="ARBA" id="ARBA00022553"/>
    </source>
</evidence>
<feature type="modified residue" description="4-aspartylphosphate" evidence="4">
    <location>
        <position position="97"/>
    </location>
</feature>
<evidence type="ECO:0000256" key="2">
    <source>
        <dbReference type="ARBA" id="ARBA00012438"/>
    </source>
</evidence>
<dbReference type="AlphaFoldDB" id="A0A7K1S7F5"/>
<dbReference type="InterPro" id="IPR050956">
    <property type="entry name" value="2C_system_His_kinase"/>
</dbReference>
<sequence>MGAMNDITNTAVLVIDDEELVRNNIEEILVPQKSAPEDEQMRLAASLLFDDPQPLLAPRTSNIPNFTVDKAANGMEGLEMIKRAVAAGRPYAVIFLDMRMPGWDGLETAIHIRKYDKKAEIIFVTAYSDRSLDEVITQAGQNVGYHCKPYAAEEIIQLATKAIADYHKLRNLEELIADVSSISLKGHQLTHLLQNIFQQLTMHLQTDMALLGKLHEDFTYEKLFSIGTVEESVNLERLTALVKSAATSNEDVVQVEELVLTRLDEYTLFAVLNKPEQIKTEKLYLLKLYVQNAAKAIRNAELHEELLQKEKLSAIGQAMSMILHDLRAPLNNIKMMTMMLRQENIQSEWLDLIDECGLQATHLFTDFLDFIKGASIEKKVVDVSELIESSLQLVIGQSNRESIVIQKDIPNKLMLWGDENKLRRVFINLLGNAVEILEAYKIVGPKIVITAWEEIQQGQIVLTISDNGPGIPNDILKTLFNPFVTRQKQNGTGLGLAIVKQYINAHGGAISVANEPGAVFNITLPMAILSPRLSVVPSEIDAVAAYTD</sequence>
<evidence type="ECO:0000313" key="7">
    <source>
        <dbReference type="EMBL" id="MVM29715.1"/>
    </source>
</evidence>
<dbReference type="Gene3D" id="1.10.287.130">
    <property type="match status" value="1"/>
</dbReference>
<evidence type="ECO:0000256" key="4">
    <source>
        <dbReference type="PROSITE-ProRule" id="PRU00169"/>
    </source>
</evidence>
<dbReference type="InterPro" id="IPR004358">
    <property type="entry name" value="Sig_transdc_His_kin-like_C"/>
</dbReference>
<accession>A0A7K1S7F5</accession>
<keyword evidence="3 4" id="KW-0597">Phosphoprotein</keyword>
<dbReference type="CDD" id="cd00075">
    <property type="entry name" value="HATPase"/>
    <property type="match status" value="1"/>
</dbReference>
<dbReference type="InterPro" id="IPR036097">
    <property type="entry name" value="HisK_dim/P_sf"/>
</dbReference>
<dbReference type="PROSITE" id="PS50110">
    <property type="entry name" value="RESPONSE_REGULATORY"/>
    <property type="match status" value="1"/>
</dbReference>
<evidence type="ECO:0000256" key="1">
    <source>
        <dbReference type="ARBA" id="ARBA00000085"/>
    </source>
</evidence>
<protein>
    <recommendedName>
        <fullName evidence="2">histidine kinase</fullName>
        <ecNumber evidence="2">2.7.13.3</ecNumber>
    </recommendedName>
</protein>
<dbReference type="SMART" id="SM00387">
    <property type="entry name" value="HATPase_c"/>
    <property type="match status" value="1"/>
</dbReference>
<dbReference type="InterPro" id="IPR005467">
    <property type="entry name" value="His_kinase_dom"/>
</dbReference>
<dbReference type="PANTHER" id="PTHR43719:SF28">
    <property type="entry name" value="PEROXIDE STRESS-ACTIVATED HISTIDINE KINASE MAK1-RELATED"/>
    <property type="match status" value="1"/>
</dbReference>
<evidence type="ECO:0000259" key="5">
    <source>
        <dbReference type="PROSITE" id="PS50109"/>
    </source>
</evidence>
<evidence type="ECO:0000259" key="6">
    <source>
        <dbReference type="PROSITE" id="PS50110"/>
    </source>
</evidence>
<dbReference type="InterPro" id="IPR011006">
    <property type="entry name" value="CheY-like_superfamily"/>
</dbReference>
<comment type="catalytic activity">
    <reaction evidence="1">
        <text>ATP + protein L-histidine = ADP + protein N-phospho-L-histidine.</text>
        <dbReference type="EC" id="2.7.13.3"/>
    </reaction>
</comment>
<dbReference type="Proteomes" id="UP000436006">
    <property type="component" value="Unassembled WGS sequence"/>
</dbReference>
<dbReference type="EC" id="2.7.13.3" evidence="2"/>
<dbReference type="SUPFAM" id="SSF47384">
    <property type="entry name" value="Homodimeric domain of signal transducing histidine kinase"/>
    <property type="match status" value="1"/>
</dbReference>
<dbReference type="InterPro" id="IPR003594">
    <property type="entry name" value="HATPase_dom"/>
</dbReference>
<dbReference type="SUPFAM" id="SSF52172">
    <property type="entry name" value="CheY-like"/>
    <property type="match status" value="1"/>
</dbReference>
<dbReference type="PANTHER" id="PTHR43719">
    <property type="entry name" value="TWO-COMPONENT HISTIDINE KINASE"/>
    <property type="match status" value="1"/>
</dbReference>
<name>A0A7K1S7F5_9BACT</name>
<feature type="domain" description="Response regulatory" evidence="6">
    <location>
        <begin position="11"/>
        <end position="163"/>
    </location>
</feature>
<dbReference type="SMART" id="SM00388">
    <property type="entry name" value="HisKA"/>
    <property type="match status" value="1"/>
</dbReference>
<dbReference type="Gene3D" id="3.40.50.2300">
    <property type="match status" value="1"/>
</dbReference>
<dbReference type="PRINTS" id="PR00344">
    <property type="entry name" value="BCTRLSENSOR"/>
</dbReference>
<comment type="caution">
    <text evidence="7">The sequence shown here is derived from an EMBL/GenBank/DDBJ whole genome shotgun (WGS) entry which is preliminary data.</text>
</comment>
<dbReference type="GO" id="GO:0000155">
    <property type="term" value="F:phosphorelay sensor kinase activity"/>
    <property type="evidence" value="ECO:0007669"/>
    <property type="project" value="InterPro"/>
</dbReference>